<dbReference type="Proteomes" id="UP000064967">
    <property type="component" value="Chromosome"/>
</dbReference>
<dbReference type="EMBL" id="CP012333">
    <property type="protein sequence ID" value="AKV04683.1"/>
    <property type="molecule type" value="Genomic_DNA"/>
</dbReference>
<name>A0A0K1QG25_9BACT</name>
<gene>
    <name evidence="2" type="ORF">AKJ09_11346</name>
</gene>
<evidence type="ECO:0000259" key="1">
    <source>
        <dbReference type="SMART" id="SM00905"/>
    </source>
</evidence>
<dbReference type="KEGG" id="llu:AKJ09_11346"/>
<dbReference type="GO" id="GO:0004150">
    <property type="term" value="F:dihydroneopterin aldolase activity"/>
    <property type="evidence" value="ECO:0007669"/>
    <property type="project" value="InterPro"/>
</dbReference>
<dbReference type="InterPro" id="IPR043133">
    <property type="entry name" value="GTP-CH-I_C/QueF"/>
</dbReference>
<organism evidence="2 3">
    <name type="scientific">Labilithrix luteola</name>
    <dbReference type="NCBI Taxonomy" id="1391654"/>
    <lineage>
        <taxon>Bacteria</taxon>
        <taxon>Pseudomonadati</taxon>
        <taxon>Myxococcota</taxon>
        <taxon>Polyangia</taxon>
        <taxon>Polyangiales</taxon>
        <taxon>Labilitrichaceae</taxon>
        <taxon>Labilithrix</taxon>
    </lineage>
</organism>
<dbReference type="STRING" id="1391654.AKJ09_11346"/>
<accession>A0A0K1QG25</accession>
<dbReference type="SUPFAM" id="SSF55620">
    <property type="entry name" value="Tetrahydrobiopterin biosynthesis enzymes-like"/>
    <property type="match status" value="1"/>
</dbReference>
<dbReference type="Pfam" id="PF02152">
    <property type="entry name" value="FolB"/>
    <property type="match status" value="1"/>
</dbReference>
<dbReference type="GO" id="GO:0006760">
    <property type="term" value="P:folic acid-containing compound metabolic process"/>
    <property type="evidence" value="ECO:0007669"/>
    <property type="project" value="InterPro"/>
</dbReference>
<dbReference type="Gene3D" id="3.30.1130.10">
    <property type="match status" value="1"/>
</dbReference>
<proteinExistence type="predicted"/>
<dbReference type="SMART" id="SM00905">
    <property type="entry name" value="FolB"/>
    <property type="match status" value="1"/>
</dbReference>
<dbReference type="InterPro" id="IPR006157">
    <property type="entry name" value="FolB_dom"/>
</dbReference>
<evidence type="ECO:0000313" key="3">
    <source>
        <dbReference type="Proteomes" id="UP000064967"/>
    </source>
</evidence>
<sequence>MDLPVSVLPRRDELRQVFDYDKVSTVVVGEGTSGSYRLLETLAQRLASRLLEETPALSATVEIRKMAPPTTASVEQVSVEVRLDRQR</sequence>
<protein>
    <recommendedName>
        <fullName evidence="1">Dihydroneopterin aldolase/epimerase domain-containing protein</fullName>
    </recommendedName>
</protein>
<evidence type="ECO:0000313" key="2">
    <source>
        <dbReference type="EMBL" id="AKV04683.1"/>
    </source>
</evidence>
<dbReference type="AlphaFoldDB" id="A0A0K1QG25"/>
<reference evidence="2 3" key="1">
    <citation type="submission" date="2015-08" db="EMBL/GenBank/DDBJ databases">
        <authorList>
            <person name="Babu N.S."/>
            <person name="Beckwith C.J."/>
            <person name="Beseler K.G."/>
            <person name="Brison A."/>
            <person name="Carone J.V."/>
            <person name="Caskin T.P."/>
            <person name="Diamond M."/>
            <person name="Durham M.E."/>
            <person name="Foxe J.M."/>
            <person name="Go M."/>
            <person name="Henderson B.A."/>
            <person name="Jones I.B."/>
            <person name="McGettigan J.A."/>
            <person name="Micheletti S.J."/>
            <person name="Nasrallah M.E."/>
            <person name="Ortiz D."/>
            <person name="Piller C.R."/>
            <person name="Privatt S.R."/>
            <person name="Schneider S.L."/>
            <person name="Sharp S."/>
            <person name="Smith T.C."/>
            <person name="Stanton J.D."/>
            <person name="Ullery H.E."/>
            <person name="Wilson R.J."/>
            <person name="Serrano M.G."/>
            <person name="Buck G."/>
            <person name="Lee V."/>
            <person name="Wang Y."/>
            <person name="Carvalho R."/>
            <person name="Voegtly L."/>
            <person name="Shi R."/>
            <person name="Duckworth R."/>
            <person name="Johnson A."/>
            <person name="Loviza R."/>
            <person name="Walstead R."/>
            <person name="Shah Z."/>
            <person name="Kiflezghi M."/>
            <person name="Wade K."/>
            <person name="Ball S.L."/>
            <person name="Bradley K.W."/>
            <person name="Asai D.J."/>
            <person name="Bowman C.A."/>
            <person name="Russell D.A."/>
            <person name="Pope W.H."/>
            <person name="Jacobs-Sera D."/>
            <person name="Hendrix R.W."/>
            <person name="Hatfull G.F."/>
        </authorList>
    </citation>
    <scope>NUCLEOTIDE SEQUENCE [LARGE SCALE GENOMIC DNA]</scope>
    <source>
        <strain evidence="2 3">DSM 27648</strain>
    </source>
</reference>
<feature type="domain" description="Dihydroneopterin aldolase/epimerase" evidence="1">
    <location>
        <begin position="1"/>
        <end position="83"/>
    </location>
</feature>
<keyword evidence="3" id="KW-1185">Reference proteome</keyword>